<reference evidence="3 4" key="1">
    <citation type="submission" date="2012-02" db="EMBL/GenBank/DDBJ databases">
        <title>Shotgun genome sequence of Phaeospirillum photometricum DSM 122.</title>
        <authorList>
            <person name="Duquesne K."/>
            <person name="Sturgis J."/>
        </authorList>
    </citation>
    <scope>NUCLEOTIDE SEQUENCE [LARGE SCALE GENOMIC DNA]</scope>
    <source>
        <strain evidence="4">DSM122</strain>
    </source>
</reference>
<evidence type="ECO:0000313" key="4">
    <source>
        <dbReference type="Proteomes" id="UP000033220"/>
    </source>
</evidence>
<accession>H6SRW1</accession>
<dbReference type="Pfam" id="PF05161">
    <property type="entry name" value="MOFRL"/>
    <property type="match status" value="1"/>
</dbReference>
<dbReference type="RefSeq" id="WP_014414280.1">
    <property type="nucleotide sequence ID" value="NC_017059.1"/>
</dbReference>
<dbReference type="FunFam" id="3.40.1480.10:FF:000002">
    <property type="entry name" value="Glycerate kinase"/>
    <property type="match status" value="1"/>
</dbReference>
<keyword evidence="4" id="KW-1185">Reference proteome</keyword>
<gene>
    <name evidence="3" type="ORF">RSPPHO_01014</name>
</gene>
<keyword evidence="3" id="KW-0670">Pyruvate</keyword>
<feature type="domain" description="MOFRL-associated" evidence="2">
    <location>
        <begin position="10"/>
        <end position="229"/>
    </location>
</feature>
<dbReference type="InterPro" id="IPR039760">
    <property type="entry name" value="MOFRL_protein"/>
</dbReference>
<dbReference type="SUPFAM" id="SSF82544">
    <property type="entry name" value="GckA/TtuD-like"/>
    <property type="match status" value="1"/>
</dbReference>
<dbReference type="GO" id="GO:0016618">
    <property type="term" value="F:hydroxypyruvate reductase [NAD(P)H] activity"/>
    <property type="evidence" value="ECO:0007669"/>
    <property type="project" value="UniProtKB-EC"/>
</dbReference>
<dbReference type="KEGG" id="rpm:RSPPHO_01014"/>
<dbReference type="STRING" id="1150469.RSPPHO_01014"/>
<dbReference type="PANTHER" id="PTHR12227">
    <property type="entry name" value="GLYCERATE KINASE"/>
    <property type="match status" value="1"/>
</dbReference>
<dbReference type="InterPro" id="IPR007835">
    <property type="entry name" value="MOFRL"/>
</dbReference>
<dbReference type="InterPro" id="IPR037035">
    <property type="entry name" value="GK-like_C_sf"/>
</dbReference>
<organism evidence="3 4">
    <name type="scientific">Pararhodospirillum photometricum DSM 122</name>
    <dbReference type="NCBI Taxonomy" id="1150469"/>
    <lineage>
        <taxon>Bacteria</taxon>
        <taxon>Pseudomonadati</taxon>
        <taxon>Pseudomonadota</taxon>
        <taxon>Alphaproteobacteria</taxon>
        <taxon>Rhodospirillales</taxon>
        <taxon>Rhodospirillaceae</taxon>
        <taxon>Pararhodospirillum</taxon>
    </lineage>
</organism>
<dbReference type="PATRIC" id="fig|1150469.3.peg.1157"/>
<dbReference type="GO" id="GO:0005737">
    <property type="term" value="C:cytoplasm"/>
    <property type="evidence" value="ECO:0007669"/>
    <property type="project" value="TreeGrafter"/>
</dbReference>
<evidence type="ECO:0000259" key="1">
    <source>
        <dbReference type="Pfam" id="PF05161"/>
    </source>
</evidence>
<dbReference type="Pfam" id="PF13660">
    <property type="entry name" value="DUF4147"/>
    <property type="match status" value="1"/>
</dbReference>
<dbReference type="EC" id="1.1.1.81" evidence="3"/>
<dbReference type="Proteomes" id="UP000033220">
    <property type="component" value="Chromosome DSM 122"/>
</dbReference>
<dbReference type="InterPro" id="IPR038614">
    <property type="entry name" value="GK_N_sf"/>
</dbReference>
<protein>
    <submittedName>
        <fullName evidence="3">Hydroxypyruvate reductase</fullName>
        <ecNumber evidence="3">1.1.1.81</ecNumber>
    </submittedName>
</protein>
<name>H6SRW1_PARPM</name>
<dbReference type="HOGENOM" id="CLU_032279_1_1_5"/>
<dbReference type="eggNOG" id="COG2379">
    <property type="taxonomic scope" value="Bacteria"/>
</dbReference>
<proteinExistence type="predicted"/>
<dbReference type="InterPro" id="IPR025286">
    <property type="entry name" value="MOFRL_assoc_dom"/>
</dbReference>
<evidence type="ECO:0000259" key="2">
    <source>
        <dbReference type="Pfam" id="PF13660"/>
    </source>
</evidence>
<dbReference type="GO" id="GO:0008887">
    <property type="term" value="F:glycerate kinase activity"/>
    <property type="evidence" value="ECO:0007669"/>
    <property type="project" value="InterPro"/>
</dbReference>
<dbReference type="PANTHER" id="PTHR12227:SF0">
    <property type="entry name" value="GLYCERATE KINASE"/>
    <property type="match status" value="1"/>
</dbReference>
<feature type="domain" description="MOFRL" evidence="1">
    <location>
        <begin position="307"/>
        <end position="412"/>
    </location>
</feature>
<dbReference type="AlphaFoldDB" id="H6SRW1"/>
<sequence length="421" mass="43075">MDQAPPLRLLRALFDAAVAAADPALVVPPHLPPRPVGRTVVVGAGKAAAAMARAVDLAWDGPLSGLVVTRYGYGVPCPRLEVVEAGHPLPDSRGTEAARRILALASSLGPDDLLLCLISGGASALLALPPPDLSLEDKRAVTAALLRSGAPIQDINTVRRHLSLLKGGRLAAAARPARVVTLLISDVPGDDPTVIGSGPTVADASTPADALDILCCHGISEPERVLRFLATRRASTPDAQALERTETVLVATPRQALVAAAEVARHAGVTPLILGDALEGEAREVARALAPMALSCARFGDPAAPPCVLLSGGELTVTVQGAGRGGPNSEFALALARALDGAPSVWALAGDTDGIDGTETNAGAIVTPDTLARARRRGLSARGFLADNDAYSFFAALDDLVITGPTLTNVNDFRAILIAPA</sequence>
<keyword evidence="3" id="KW-0560">Oxidoreductase</keyword>
<dbReference type="Gene3D" id="3.40.50.10180">
    <property type="entry name" value="Glycerate kinase, MOFRL-like N-terminal domain"/>
    <property type="match status" value="1"/>
</dbReference>
<dbReference type="Gene3D" id="3.40.1480.10">
    <property type="entry name" value="MOFRL domain"/>
    <property type="match status" value="1"/>
</dbReference>
<dbReference type="OrthoDB" id="9766552at2"/>
<evidence type="ECO:0000313" key="3">
    <source>
        <dbReference type="EMBL" id="CCG07640.1"/>
    </source>
</evidence>
<dbReference type="EMBL" id="HE663493">
    <property type="protein sequence ID" value="CCG07640.1"/>
    <property type="molecule type" value="Genomic_DNA"/>
</dbReference>